<evidence type="ECO:0000259" key="4">
    <source>
        <dbReference type="PROSITE" id="PS50110"/>
    </source>
</evidence>
<proteinExistence type="predicted"/>
<dbReference type="PROSITE" id="PS50110">
    <property type="entry name" value="RESPONSE_REGULATORY"/>
    <property type="match status" value="1"/>
</dbReference>
<dbReference type="PANTHER" id="PTHR44591">
    <property type="entry name" value="STRESS RESPONSE REGULATOR PROTEIN 1"/>
    <property type="match status" value="1"/>
</dbReference>
<feature type="modified residue" description="4-aspartylphosphate" evidence="3">
    <location>
        <position position="67"/>
    </location>
</feature>
<reference evidence="5" key="1">
    <citation type="submission" date="2020-02" db="EMBL/GenBank/DDBJ databases">
        <authorList>
            <person name="Meier V. D."/>
        </authorList>
    </citation>
    <scope>NUCLEOTIDE SEQUENCE</scope>
    <source>
        <strain evidence="5">AVDCRST_MAG10</strain>
    </source>
</reference>
<keyword evidence="1 3" id="KW-0597">Phosphoprotein</keyword>
<accession>A0A6J4I819</accession>
<dbReference type="SUPFAM" id="SSF52172">
    <property type="entry name" value="CheY-like"/>
    <property type="match status" value="1"/>
</dbReference>
<evidence type="ECO:0000313" key="5">
    <source>
        <dbReference type="EMBL" id="CAA9243506.1"/>
    </source>
</evidence>
<sequence>MARSDRLPSTVVSRTIRVMVVDDTDHVRRMLTSMLSLDGYEVVGEVASGPAALEAVEAADPDIVVIDYKMPGMDGLDTARGIRQRRQDQVMILYTAYIDQALEQAAAEAGISLCIGKVDGLSSLEREINRLCASLF</sequence>
<dbReference type="GO" id="GO:0000160">
    <property type="term" value="P:phosphorelay signal transduction system"/>
    <property type="evidence" value="ECO:0007669"/>
    <property type="project" value="UniProtKB-KW"/>
</dbReference>
<evidence type="ECO:0000256" key="1">
    <source>
        <dbReference type="ARBA" id="ARBA00022553"/>
    </source>
</evidence>
<protein>
    <recommendedName>
        <fullName evidence="4">Response regulatory domain-containing protein</fullName>
    </recommendedName>
</protein>
<dbReference type="SMART" id="SM00448">
    <property type="entry name" value="REC"/>
    <property type="match status" value="1"/>
</dbReference>
<dbReference type="EMBL" id="CADCTB010000114">
    <property type="protein sequence ID" value="CAA9243506.1"/>
    <property type="molecule type" value="Genomic_DNA"/>
</dbReference>
<dbReference type="AlphaFoldDB" id="A0A6J4I819"/>
<keyword evidence="2" id="KW-0902">Two-component regulatory system</keyword>
<organism evidence="5">
    <name type="scientific">uncultured Acidimicrobiales bacterium</name>
    <dbReference type="NCBI Taxonomy" id="310071"/>
    <lineage>
        <taxon>Bacteria</taxon>
        <taxon>Bacillati</taxon>
        <taxon>Actinomycetota</taxon>
        <taxon>Acidimicrobiia</taxon>
        <taxon>Acidimicrobiales</taxon>
        <taxon>environmental samples</taxon>
    </lineage>
</organism>
<feature type="domain" description="Response regulatory" evidence="4">
    <location>
        <begin position="17"/>
        <end position="132"/>
    </location>
</feature>
<dbReference type="InterPro" id="IPR050595">
    <property type="entry name" value="Bact_response_regulator"/>
</dbReference>
<evidence type="ECO:0000256" key="2">
    <source>
        <dbReference type="ARBA" id="ARBA00023012"/>
    </source>
</evidence>
<dbReference type="Gene3D" id="3.40.50.2300">
    <property type="match status" value="1"/>
</dbReference>
<gene>
    <name evidence="5" type="ORF">AVDCRST_MAG10-1808</name>
</gene>
<dbReference type="Pfam" id="PF00072">
    <property type="entry name" value="Response_reg"/>
    <property type="match status" value="1"/>
</dbReference>
<dbReference type="PANTHER" id="PTHR44591:SF14">
    <property type="entry name" value="PROTEIN PILG"/>
    <property type="match status" value="1"/>
</dbReference>
<dbReference type="InterPro" id="IPR001789">
    <property type="entry name" value="Sig_transdc_resp-reg_receiver"/>
</dbReference>
<dbReference type="InterPro" id="IPR011006">
    <property type="entry name" value="CheY-like_superfamily"/>
</dbReference>
<evidence type="ECO:0000256" key="3">
    <source>
        <dbReference type="PROSITE-ProRule" id="PRU00169"/>
    </source>
</evidence>
<name>A0A6J4I819_9ACTN</name>